<gene>
    <name evidence="2" type="ORF">OEZ85_010672</name>
</gene>
<dbReference type="EMBL" id="CP126209">
    <property type="protein sequence ID" value="WIA10482.1"/>
    <property type="molecule type" value="Genomic_DNA"/>
</dbReference>
<protein>
    <recommendedName>
        <fullName evidence="4">BAH domain-containing protein</fullName>
    </recommendedName>
</protein>
<accession>A0ABY8TNA2</accession>
<name>A0ABY8TNA2_TETOB</name>
<feature type="region of interest" description="Disordered" evidence="1">
    <location>
        <begin position="335"/>
        <end position="403"/>
    </location>
</feature>
<dbReference type="Proteomes" id="UP001244341">
    <property type="component" value="Chromosome 2b"/>
</dbReference>
<evidence type="ECO:0000256" key="1">
    <source>
        <dbReference type="SAM" id="MobiDB-lite"/>
    </source>
</evidence>
<dbReference type="InterPro" id="IPR043151">
    <property type="entry name" value="BAH_sf"/>
</dbReference>
<evidence type="ECO:0008006" key="4">
    <source>
        <dbReference type="Google" id="ProtNLM"/>
    </source>
</evidence>
<evidence type="ECO:0000313" key="2">
    <source>
        <dbReference type="EMBL" id="WIA10482.1"/>
    </source>
</evidence>
<proteinExistence type="predicted"/>
<keyword evidence="3" id="KW-1185">Reference proteome</keyword>
<organism evidence="2 3">
    <name type="scientific">Tetradesmus obliquus</name>
    <name type="common">Green alga</name>
    <name type="synonym">Acutodesmus obliquus</name>
    <dbReference type="NCBI Taxonomy" id="3088"/>
    <lineage>
        <taxon>Eukaryota</taxon>
        <taxon>Viridiplantae</taxon>
        <taxon>Chlorophyta</taxon>
        <taxon>core chlorophytes</taxon>
        <taxon>Chlorophyceae</taxon>
        <taxon>CS clade</taxon>
        <taxon>Sphaeropleales</taxon>
        <taxon>Scenedesmaceae</taxon>
        <taxon>Tetradesmus</taxon>
    </lineage>
</organism>
<dbReference type="Gene3D" id="2.30.30.490">
    <property type="match status" value="1"/>
</dbReference>
<evidence type="ECO:0000313" key="3">
    <source>
        <dbReference type="Proteomes" id="UP001244341"/>
    </source>
</evidence>
<feature type="compositionally biased region" description="Acidic residues" evidence="1">
    <location>
        <begin position="370"/>
        <end position="379"/>
    </location>
</feature>
<feature type="compositionally biased region" description="Low complexity" evidence="1">
    <location>
        <begin position="337"/>
        <end position="351"/>
    </location>
</feature>
<reference evidence="2 3" key="1">
    <citation type="submission" date="2023-05" db="EMBL/GenBank/DDBJ databases">
        <title>A 100% complete, gapless, phased diploid assembly of the Scenedesmus obliquus UTEX 3031 genome.</title>
        <authorList>
            <person name="Biondi T.C."/>
            <person name="Hanschen E.R."/>
            <person name="Kwon T."/>
            <person name="Eng W."/>
            <person name="Kruse C.P.S."/>
            <person name="Koehler S.I."/>
            <person name="Kunde Y."/>
            <person name="Gleasner C.D."/>
            <person name="You Mak K.T."/>
            <person name="Polle J."/>
            <person name="Hovde B.T."/>
            <person name="Starkenburg S.R."/>
        </authorList>
    </citation>
    <scope>NUCLEOTIDE SEQUENCE [LARGE SCALE GENOMIC DNA]</scope>
    <source>
        <strain evidence="2 3">DOE0152z</strain>
    </source>
</reference>
<sequence length="403" mass="46180">MPHDESSEEEEEEEEVYPPWLENIVKGEYYDHVRVLRYHDKPDSSHEGHKRCKEIEVPDAADAAAHQDAFDAIRKYRLTRLTPVLIVSSPTEPPYLGLVDKIWLKRDAKPVAGQQDTFRTGDFSLECYWFYRPREVPETAWEGVKRKKYKGAEYSFSKKKKLRQEEFCERQLLFSSHNTLHDYPDDAGLLSLEGFLQTCTLHWLGLCEPPPERYAIAKGRLMRTREPGFVVQGFLWCAARDAPQLHPDDKRVMPLDGEWPDQATQDIVASMRKRYKRTAAAMQERNRLLKETAEVHAAYLRVPGAPFKQLADDDGSLTPEAQQQRQEWLDGWRAALQQQQQHQPSKQQQKHGNPPSPTLPGMHGAAPAGQEDDDEDDDGGGLFGDAPPRQQGNMGDFMDEDDD</sequence>